<evidence type="ECO:0000313" key="2">
    <source>
        <dbReference type="Proteomes" id="UP000199114"/>
    </source>
</evidence>
<dbReference type="Proteomes" id="UP000199114">
    <property type="component" value="Unassembled WGS sequence"/>
</dbReference>
<name>A0A1H9ET40_9EURY</name>
<accession>A0A1H9ET40</accession>
<dbReference type="InterPro" id="IPR053842">
    <property type="entry name" value="NikA-like"/>
</dbReference>
<organism evidence="1 2">
    <name type="scientific">Natrinema salaciae</name>
    <dbReference type="NCBI Taxonomy" id="1186196"/>
    <lineage>
        <taxon>Archaea</taxon>
        <taxon>Methanobacteriati</taxon>
        <taxon>Methanobacteriota</taxon>
        <taxon>Stenosarchaea group</taxon>
        <taxon>Halobacteria</taxon>
        <taxon>Halobacteriales</taxon>
        <taxon>Natrialbaceae</taxon>
        <taxon>Natrinema</taxon>
    </lineage>
</organism>
<dbReference type="OrthoDB" id="204562at2157"/>
<sequence>MTSKRDKQISTYVTEEEKQDIRVLAAKQGYSGVSDWLRELALEELEEAQEEGNLTKAVASTAN</sequence>
<dbReference type="RefSeq" id="WP_090617178.1">
    <property type="nucleotide sequence ID" value="NZ_FOFD01000002.1"/>
</dbReference>
<evidence type="ECO:0008006" key="3">
    <source>
        <dbReference type="Google" id="ProtNLM"/>
    </source>
</evidence>
<dbReference type="Pfam" id="PF21983">
    <property type="entry name" value="NikA-like"/>
    <property type="match status" value="1"/>
</dbReference>
<gene>
    <name evidence="1" type="ORF">SAMN04489841_1376</name>
</gene>
<proteinExistence type="predicted"/>
<protein>
    <recommendedName>
        <fullName evidence="3">Ribbon-helix-helix protein, copG family</fullName>
    </recommendedName>
</protein>
<keyword evidence="2" id="KW-1185">Reference proteome</keyword>
<dbReference type="AlphaFoldDB" id="A0A1H9ET40"/>
<evidence type="ECO:0000313" key="1">
    <source>
        <dbReference type="EMBL" id="SEQ28864.1"/>
    </source>
</evidence>
<dbReference type="EMBL" id="FOFD01000002">
    <property type="protein sequence ID" value="SEQ28864.1"/>
    <property type="molecule type" value="Genomic_DNA"/>
</dbReference>
<reference evidence="2" key="1">
    <citation type="submission" date="2016-10" db="EMBL/GenBank/DDBJ databases">
        <authorList>
            <person name="Varghese N."/>
            <person name="Submissions S."/>
        </authorList>
    </citation>
    <scope>NUCLEOTIDE SEQUENCE [LARGE SCALE GENOMIC DNA]</scope>
    <source>
        <strain evidence="2">DSM 25055</strain>
    </source>
</reference>